<dbReference type="AlphaFoldDB" id="A0A1I0DXY2"/>
<keyword evidence="2 4" id="KW-0238">DNA-binding</keyword>
<name>A0A1I0DXY2_9FIRM</name>
<dbReference type="Proteomes" id="UP000199568">
    <property type="component" value="Unassembled WGS sequence"/>
</dbReference>
<dbReference type="PANTHER" id="PTHR43479">
    <property type="entry name" value="ACREF/ENVCD OPERON REPRESSOR-RELATED"/>
    <property type="match status" value="1"/>
</dbReference>
<feature type="domain" description="HTH tetR-type" evidence="5">
    <location>
        <begin position="7"/>
        <end position="67"/>
    </location>
</feature>
<dbReference type="PANTHER" id="PTHR43479:SF11">
    <property type="entry name" value="ACREF_ENVCD OPERON REPRESSOR-RELATED"/>
    <property type="match status" value="1"/>
</dbReference>
<keyword evidence="7" id="KW-1185">Reference proteome</keyword>
<dbReference type="FunFam" id="1.10.10.60:FF:000141">
    <property type="entry name" value="TetR family transcriptional regulator"/>
    <property type="match status" value="1"/>
</dbReference>
<evidence type="ECO:0000256" key="2">
    <source>
        <dbReference type="ARBA" id="ARBA00023125"/>
    </source>
</evidence>
<evidence type="ECO:0000313" key="6">
    <source>
        <dbReference type="EMBL" id="SET37109.1"/>
    </source>
</evidence>
<keyword evidence="1" id="KW-0805">Transcription regulation</keyword>
<evidence type="ECO:0000256" key="3">
    <source>
        <dbReference type="ARBA" id="ARBA00023163"/>
    </source>
</evidence>
<dbReference type="EMBL" id="FOHU01000009">
    <property type="protein sequence ID" value="SET37109.1"/>
    <property type="molecule type" value="Genomic_DNA"/>
</dbReference>
<dbReference type="GO" id="GO:0003677">
    <property type="term" value="F:DNA binding"/>
    <property type="evidence" value="ECO:0007669"/>
    <property type="project" value="UniProtKB-UniRule"/>
</dbReference>
<accession>A0A1I0DXY2</accession>
<dbReference type="SUPFAM" id="SSF46689">
    <property type="entry name" value="Homeodomain-like"/>
    <property type="match status" value="1"/>
</dbReference>
<evidence type="ECO:0000313" key="7">
    <source>
        <dbReference type="Proteomes" id="UP000199568"/>
    </source>
</evidence>
<dbReference type="InterPro" id="IPR050624">
    <property type="entry name" value="HTH-type_Tx_Regulator"/>
</dbReference>
<gene>
    <name evidence="6" type="ORF">SAMN05660297_02187</name>
</gene>
<dbReference type="OrthoDB" id="9812993at2"/>
<keyword evidence="3" id="KW-0804">Transcription</keyword>
<evidence type="ECO:0000256" key="1">
    <source>
        <dbReference type="ARBA" id="ARBA00023015"/>
    </source>
</evidence>
<reference evidence="6 7" key="1">
    <citation type="submission" date="2016-10" db="EMBL/GenBank/DDBJ databases">
        <authorList>
            <person name="de Groot N.N."/>
        </authorList>
    </citation>
    <scope>NUCLEOTIDE SEQUENCE [LARGE SCALE GENOMIC DNA]</scope>
    <source>
        <strain evidence="6 7">DSM 18979</strain>
    </source>
</reference>
<dbReference type="Pfam" id="PF17932">
    <property type="entry name" value="TetR_C_24"/>
    <property type="match status" value="1"/>
</dbReference>
<dbReference type="Pfam" id="PF00440">
    <property type="entry name" value="TetR_N"/>
    <property type="match status" value="1"/>
</dbReference>
<dbReference type="InterPro" id="IPR001647">
    <property type="entry name" value="HTH_TetR"/>
</dbReference>
<protein>
    <submittedName>
        <fullName evidence="6">Transcriptional regulator, TetR family</fullName>
    </submittedName>
</protein>
<proteinExistence type="predicted"/>
<dbReference type="GO" id="GO:0045892">
    <property type="term" value="P:negative regulation of DNA-templated transcription"/>
    <property type="evidence" value="ECO:0007669"/>
    <property type="project" value="UniProtKB-ARBA"/>
</dbReference>
<dbReference type="SUPFAM" id="SSF48498">
    <property type="entry name" value="Tetracyclin repressor-like, C-terminal domain"/>
    <property type="match status" value="1"/>
</dbReference>
<dbReference type="PRINTS" id="PR00455">
    <property type="entry name" value="HTHTETR"/>
</dbReference>
<dbReference type="InterPro" id="IPR041490">
    <property type="entry name" value="KstR2_TetR_C"/>
</dbReference>
<feature type="DNA-binding region" description="H-T-H motif" evidence="4">
    <location>
        <begin position="30"/>
        <end position="49"/>
    </location>
</feature>
<dbReference type="STRING" id="426128.SAMN05660297_02187"/>
<sequence>MKINLKEKREFEIIQAAFKVFSKHGFHEAKMEEIARKAGIGKGTVYEYFSSKKELFQEMIRRMIEVYIEGAKGIAAGKKTTREKLIAFADYHGKFLQHHIDMTETTGFKYDNLSVGMKQWLREEQRKIHDFLLAIIEGGIKNQEFRQEIDIETAALTIMGAINLNYAKQIYFDQKKAEDIDPSALIDLVFKGIGNSK</sequence>
<dbReference type="Gene3D" id="1.10.10.60">
    <property type="entry name" value="Homeodomain-like"/>
    <property type="match status" value="1"/>
</dbReference>
<dbReference type="InterPro" id="IPR009057">
    <property type="entry name" value="Homeodomain-like_sf"/>
</dbReference>
<evidence type="ECO:0000256" key="4">
    <source>
        <dbReference type="PROSITE-ProRule" id="PRU00335"/>
    </source>
</evidence>
<evidence type="ECO:0000259" key="5">
    <source>
        <dbReference type="PROSITE" id="PS50977"/>
    </source>
</evidence>
<dbReference type="RefSeq" id="WP_090443654.1">
    <property type="nucleotide sequence ID" value="NZ_FOHU01000009.1"/>
</dbReference>
<dbReference type="PROSITE" id="PS50977">
    <property type="entry name" value="HTH_TETR_2"/>
    <property type="match status" value="1"/>
</dbReference>
<organism evidence="6 7">
    <name type="scientific">Natronincola peptidivorans</name>
    <dbReference type="NCBI Taxonomy" id="426128"/>
    <lineage>
        <taxon>Bacteria</taxon>
        <taxon>Bacillati</taxon>
        <taxon>Bacillota</taxon>
        <taxon>Clostridia</taxon>
        <taxon>Peptostreptococcales</taxon>
        <taxon>Natronincolaceae</taxon>
        <taxon>Natronincola</taxon>
    </lineage>
</organism>
<dbReference type="InterPro" id="IPR036271">
    <property type="entry name" value="Tet_transcr_reg_TetR-rel_C_sf"/>
</dbReference>
<dbReference type="Gene3D" id="1.10.357.10">
    <property type="entry name" value="Tetracycline Repressor, domain 2"/>
    <property type="match status" value="1"/>
</dbReference>